<reference evidence="3 4" key="1">
    <citation type="submission" date="2020-08" db="EMBL/GenBank/DDBJ databases">
        <authorList>
            <person name="Koutsovoulos G."/>
            <person name="Danchin GJ E."/>
        </authorList>
    </citation>
    <scope>NUCLEOTIDE SEQUENCE [LARGE SCALE GENOMIC DNA]</scope>
</reference>
<keyword evidence="2" id="KW-1133">Transmembrane helix</keyword>
<evidence type="ECO:0000313" key="3">
    <source>
        <dbReference type="EMBL" id="CAD2128910.1"/>
    </source>
</evidence>
<evidence type="ECO:0000313" key="4">
    <source>
        <dbReference type="Proteomes" id="UP000580250"/>
    </source>
</evidence>
<dbReference type="OrthoDB" id="5875580at2759"/>
<dbReference type="Proteomes" id="UP000580250">
    <property type="component" value="Unassembled WGS sequence"/>
</dbReference>
<protein>
    <submittedName>
        <fullName evidence="3">Uncharacterized protein</fullName>
    </submittedName>
</protein>
<keyword evidence="2" id="KW-0472">Membrane</keyword>
<evidence type="ECO:0000256" key="1">
    <source>
        <dbReference type="SAM" id="MobiDB-lite"/>
    </source>
</evidence>
<organism evidence="3 4">
    <name type="scientific">Meloidogyne enterolobii</name>
    <name type="common">Root-knot nematode worm</name>
    <name type="synonym">Meloidogyne mayaguensis</name>
    <dbReference type="NCBI Taxonomy" id="390850"/>
    <lineage>
        <taxon>Eukaryota</taxon>
        <taxon>Metazoa</taxon>
        <taxon>Ecdysozoa</taxon>
        <taxon>Nematoda</taxon>
        <taxon>Chromadorea</taxon>
        <taxon>Rhabditida</taxon>
        <taxon>Tylenchina</taxon>
        <taxon>Tylenchomorpha</taxon>
        <taxon>Tylenchoidea</taxon>
        <taxon>Meloidogynidae</taxon>
        <taxon>Meloidogyninae</taxon>
        <taxon>Meloidogyne</taxon>
    </lineage>
</organism>
<gene>
    <name evidence="3" type="ORF">MENT_LOCUS2435</name>
</gene>
<evidence type="ECO:0000256" key="2">
    <source>
        <dbReference type="SAM" id="Phobius"/>
    </source>
</evidence>
<sequence length="202" mass="23073">MSSLPIQRARPVIELNLNVEEAMIETVDLLRTIRVQLEAITGTVNERLNRTFTDAGEDLTKIIHNVETLSSNLADSTGQLYHPIMFSLIFLLFLLVLAATLACILCKISGEIQRRKRNQQPYEYLIKSGTSTTSGKLQNKNLKKNSQDNNNLRKKARRKRLIGWLDRLRRPNIKTKGNKNNETEEYSTDILKEESEGIQSFA</sequence>
<feature type="region of interest" description="Disordered" evidence="1">
    <location>
        <begin position="131"/>
        <end position="152"/>
    </location>
</feature>
<dbReference type="AlphaFoldDB" id="A0A6V7TNC9"/>
<feature type="transmembrane region" description="Helical" evidence="2">
    <location>
        <begin position="84"/>
        <end position="108"/>
    </location>
</feature>
<dbReference type="EMBL" id="CAJEWN010000007">
    <property type="protein sequence ID" value="CAD2128910.1"/>
    <property type="molecule type" value="Genomic_DNA"/>
</dbReference>
<comment type="caution">
    <text evidence="3">The sequence shown here is derived from an EMBL/GenBank/DDBJ whole genome shotgun (WGS) entry which is preliminary data.</text>
</comment>
<feature type="region of interest" description="Disordered" evidence="1">
    <location>
        <begin position="173"/>
        <end position="202"/>
    </location>
</feature>
<proteinExistence type="predicted"/>
<accession>A0A6V7TNC9</accession>
<name>A0A6V7TNC9_MELEN</name>
<keyword evidence="2" id="KW-0812">Transmembrane</keyword>